<dbReference type="CDD" id="cd00609">
    <property type="entry name" value="AAT_like"/>
    <property type="match status" value="1"/>
</dbReference>
<evidence type="ECO:0000256" key="2">
    <source>
        <dbReference type="ARBA" id="ARBA00012224"/>
    </source>
</evidence>
<dbReference type="GO" id="GO:0030170">
    <property type="term" value="F:pyridoxal phosphate binding"/>
    <property type="evidence" value="ECO:0007669"/>
    <property type="project" value="InterPro"/>
</dbReference>
<evidence type="ECO:0000256" key="5">
    <source>
        <dbReference type="ARBA" id="ARBA00037974"/>
    </source>
</evidence>
<gene>
    <name evidence="7" type="ORF">SAMN05421767_10914</name>
</gene>
<dbReference type="GO" id="GO:0047804">
    <property type="term" value="F:cysteine-S-conjugate beta-lyase activity"/>
    <property type="evidence" value="ECO:0007669"/>
    <property type="project" value="UniProtKB-EC"/>
</dbReference>
<dbReference type="InterPro" id="IPR015424">
    <property type="entry name" value="PyrdxlP-dep_Trfase"/>
</dbReference>
<keyword evidence="8" id="KW-1185">Reference proteome</keyword>
<dbReference type="PANTHER" id="PTHR43525">
    <property type="entry name" value="PROTEIN MALY"/>
    <property type="match status" value="1"/>
</dbReference>
<evidence type="ECO:0000256" key="3">
    <source>
        <dbReference type="ARBA" id="ARBA00022898"/>
    </source>
</evidence>
<dbReference type="PANTHER" id="PTHR43525:SF1">
    <property type="entry name" value="PROTEIN MALY"/>
    <property type="match status" value="1"/>
</dbReference>
<dbReference type="InterPro" id="IPR051798">
    <property type="entry name" value="Class-II_PLP-Dep_Aminotrans"/>
</dbReference>
<evidence type="ECO:0000313" key="8">
    <source>
        <dbReference type="Proteomes" id="UP000198556"/>
    </source>
</evidence>
<dbReference type="STRING" id="137733.SAMN05421767_10914"/>
<comment type="cofactor">
    <cofactor evidence="1">
        <name>pyridoxal 5'-phosphate</name>
        <dbReference type="ChEBI" id="CHEBI:597326"/>
    </cofactor>
</comment>
<accession>A0A1H9JIT0</accession>
<organism evidence="7 8">
    <name type="scientific">Granulicatella balaenopterae</name>
    <dbReference type="NCBI Taxonomy" id="137733"/>
    <lineage>
        <taxon>Bacteria</taxon>
        <taxon>Bacillati</taxon>
        <taxon>Bacillota</taxon>
        <taxon>Bacilli</taxon>
        <taxon>Lactobacillales</taxon>
        <taxon>Carnobacteriaceae</taxon>
        <taxon>Granulicatella</taxon>
    </lineage>
</organism>
<dbReference type="InterPro" id="IPR015421">
    <property type="entry name" value="PyrdxlP-dep_Trfase_major"/>
</dbReference>
<dbReference type="Pfam" id="PF00155">
    <property type="entry name" value="Aminotran_1_2"/>
    <property type="match status" value="1"/>
</dbReference>
<dbReference type="Proteomes" id="UP000198556">
    <property type="component" value="Unassembled WGS sequence"/>
</dbReference>
<dbReference type="InterPro" id="IPR027619">
    <property type="entry name" value="C-S_lyase_PatB-like"/>
</dbReference>
<keyword evidence="4 7" id="KW-0456">Lyase</keyword>
<evidence type="ECO:0000259" key="6">
    <source>
        <dbReference type="Pfam" id="PF00155"/>
    </source>
</evidence>
<dbReference type="InterPro" id="IPR004839">
    <property type="entry name" value="Aminotransferase_I/II_large"/>
</dbReference>
<comment type="similarity">
    <text evidence="5">Belongs to the class-II pyridoxal-phosphate-dependent aminotransferase family. MalY/PatB cystathionine beta-lyase subfamily.</text>
</comment>
<dbReference type="EMBL" id="FOGF01000009">
    <property type="protein sequence ID" value="SEQ86699.1"/>
    <property type="molecule type" value="Genomic_DNA"/>
</dbReference>
<reference evidence="7 8" key="1">
    <citation type="submission" date="2016-10" db="EMBL/GenBank/DDBJ databases">
        <authorList>
            <person name="de Groot N.N."/>
        </authorList>
    </citation>
    <scope>NUCLEOTIDE SEQUENCE [LARGE SCALE GENOMIC DNA]</scope>
    <source>
        <strain evidence="7 8">DSM 15827</strain>
    </source>
</reference>
<evidence type="ECO:0000313" key="7">
    <source>
        <dbReference type="EMBL" id="SEQ86699.1"/>
    </source>
</evidence>
<evidence type="ECO:0000256" key="1">
    <source>
        <dbReference type="ARBA" id="ARBA00001933"/>
    </source>
</evidence>
<dbReference type="RefSeq" id="WP_089746270.1">
    <property type="nucleotide sequence ID" value="NZ_FOGF01000009.1"/>
</dbReference>
<keyword evidence="3" id="KW-0663">Pyridoxal phosphate</keyword>
<protein>
    <recommendedName>
        <fullName evidence="2">cysteine-S-conjugate beta-lyase</fullName>
        <ecNumber evidence="2">4.4.1.13</ecNumber>
    </recommendedName>
</protein>
<dbReference type="OrthoDB" id="9802872at2"/>
<dbReference type="EC" id="4.4.1.13" evidence="2"/>
<dbReference type="SUPFAM" id="SSF53383">
    <property type="entry name" value="PLP-dependent transferases"/>
    <property type="match status" value="1"/>
</dbReference>
<name>A0A1H9JIT0_9LACT</name>
<proteinExistence type="inferred from homology"/>
<feature type="domain" description="Aminotransferase class I/classII large" evidence="6">
    <location>
        <begin position="42"/>
        <end position="385"/>
    </location>
</feature>
<dbReference type="AlphaFoldDB" id="A0A1H9JIT0"/>
<dbReference type="NCBIfam" id="TIGR04350">
    <property type="entry name" value="C_S_lyase_PatB"/>
    <property type="match status" value="1"/>
</dbReference>
<dbReference type="InterPro" id="IPR015422">
    <property type="entry name" value="PyrdxlP-dep_Trfase_small"/>
</dbReference>
<dbReference type="Gene3D" id="3.90.1150.10">
    <property type="entry name" value="Aspartate Aminotransferase, domain 1"/>
    <property type="match status" value="1"/>
</dbReference>
<evidence type="ECO:0000256" key="4">
    <source>
        <dbReference type="ARBA" id="ARBA00023239"/>
    </source>
</evidence>
<dbReference type="Gene3D" id="3.40.640.10">
    <property type="entry name" value="Type I PLP-dependent aspartate aminotransferase-like (Major domain)"/>
    <property type="match status" value="1"/>
</dbReference>
<sequence length="396" mass="45064">MTKNYDFTTLVDRTKDSSNKYMLMNECKQDTKPGTVPFSVADADIKTCPEIVKGLQEYIGQTVLGYTRITDSYKEATINWNKKRHAWDIKADWIVTSPGVVPAFYTAINSFTQPGDGVLILSPVYYPFSDSIIASGRTLHESHLINNFPRFEIDFKDLEEKLAQDDVKLMFLCNPHNPVGRVWTKEELTKISELTLKHNVIVLSDEIHYDIIAPSYKQTVFATISEATSQNCIVCTAPSKSFNIAGLQASGIIIPNKDLREKFVHTQELNGFHGINMVGMKATEIAYTQGEAWLEGFLNLLWTNKKVLEDFIKTEMPELKMYELEGTYLPWIDFSCYGLTSKELEQTLQKADIFFDEGYIFGKGGELFERINIACPTHILEKLLQDLKQTLHHLAK</sequence>